<keyword evidence="11" id="KW-1185">Reference proteome</keyword>
<dbReference type="GO" id="GO:0005524">
    <property type="term" value="F:ATP binding"/>
    <property type="evidence" value="ECO:0007669"/>
    <property type="project" value="UniProtKB-KW"/>
</dbReference>
<dbReference type="EMBL" id="JALNTZ010002479">
    <property type="protein sequence ID" value="KAJ3617237.1"/>
    <property type="molecule type" value="Genomic_DNA"/>
</dbReference>
<evidence type="ECO:0000259" key="9">
    <source>
        <dbReference type="PROSITE" id="PS50011"/>
    </source>
</evidence>
<keyword evidence="2" id="KW-0723">Serine/threonine-protein kinase</keyword>
<keyword evidence="6" id="KW-0067">ATP-binding</keyword>
<dbReference type="Gene3D" id="1.10.510.10">
    <property type="entry name" value="Transferase(Phosphotransferase) domain 1"/>
    <property type="match status" value="2"/>
</dbReference>
<evidence type="ECO:0000256" key="3">
    <source>
        <dbReference type="ARBA" id="ARBA00022679"/>
    </source>
</evidence>
<sequence>VALAVAFMHGHDPPLTHRDLKLENILLDQSGNVKICDFGSIQTGSYIPGRTHDIYVNTFSKPDYFLAPSEQVYNRNFNKTLKEKRHCVTVHPKPLICFPSGRWTPNKIYGFALGVTIFMLCYGKAPFRENPLAILNATVSFPDFPLYSQPLKNLIRALLTPDPAKRPNITEVESRIYALLQRAGTTDSCEADNLQLSVQEQQEHVGKLRESHSCIARQASLNVDNNNQLENGPAGALIKKKAVSAALVARQQRRKNYSTSNK</sequence>
<dbReference type="PANTHER" id="PTHR22967">
    <property type="entry name" value="SERINE/THREONINE PROTEIN KINASE"/>
    <property type="match status" value="1"/>
</dbReference>
<feature type="domain" description="Protein kinase" evidence="9">
    <location>
        <begin position="1"/>
        <end position="180"/>
    </location>
</feature>
<dbReference type="PROSITE" id="PS00108">
    <property type="entry name" value="PROTEIN_KINASE_ST"/>
    <property type="match status" value="1"/>
</dbReference>
<keyword evidence="5" id="KW-0418">Kinase</keyword>
<organism evidence="10 11">
    <name type="scientific">Zophobas morio</name>
    <dbReference type="NCBI Taxonomy" id="2755281"/>
    <lineage>
        <taxon>Eukaryota</taxon>
        <taxon>Metazoa</taxon>
        <taxon>Ecdysozoa</taxon>
        <taxon>Arthropoda</taxon>
        <taxon>Hexapoda</taxon>
        <taxon>Insecta</taxon>
        <taxon>Pterygota</taxon>
        <taxon>Neoptera</taxon>
        <taxon>Endopterygota</taxon>
        <taxon>Coleoptera</taxon>
        <taxon>Polyphaga</taxon>
        <taxon>Cucujiformia</taxon>
        <taxon>Tenebrionidae</taxon>
        <taxon>Zophobas</taxon>
    </lineage>
</organism>
<dbReference type="Pfam" id="PF00069">
    <property type="entry name" value="Pkinase"/>
    <property type="match status" value="1"/>
</dbReference>
<gene>
    <name evidence="10" type="ORF">Zmor_008845</name>
</gene>
<comment type="catalytic activity">
    <reaction evidence="8">
        <text>L-seryl-[protein] + ATP = O-phospho-L-seryl-[protein] + ADP + H(+)</text>
        <dbReference type="Rhea" id="RHEA:17989"/>
        <dbReference type="Rhea" id="RHEA-COMP:9863"/>
        <dbReference type="Rhea" id="RHEA-COMP:11604"/>
        <dbReference type="ChEBI" id="CHEBI:15378"/>
        <dbReference type="ChEBI" id="CHEBI:29999"/>
        <dbReference type="ChEBI" id="CHEBI:30616"/>
        <dbReference type="ChEBI" id="CHEBI:83421"/>
        <dbReference type="ChEBI" id="CHEBI:456216"/>
        <dbReference type="EC" id="2.7.11.1"/>
    </reaction>
</comment>
<dbReference type="GO" id="GO:0035612">
    <property type="term" value="F:AP-2 adaptor complex binding"/>
    <property type="evidence" value="ECO:0007669"/>
    <property type="project" value="TreeGrafter"/>
</dbReference>
<dbReference type="PANTHER" id="PTHR22967:SF57">
    <property type="entry name" value="AUXILIN, ISOFORM A-RELATED"/>
    <property type="match status" value="1"/>
</dbReference>
<dbReference type="AlphaFoldDB" id="A0AA38HHC9"/>
<dbReference type="InterPro" id="IPR000719">
    <property type="entry name" value="Prot_kinase_dom"/>
</dbReference>
<keyword evidence="3" id="KW-0808">Transferase</keyword>
<feature type="non-terminal residue" evidence="10">
    <location>
        <position position="1"/>
    </location>
</feature>
<evidence type="ECO:0000256" key="6">
    <source>
        <dbReference type="ARBA" id="ARBA00022840"/>
    </source>
</evidence>
<dbReference type="InterPro" id="IPR011009">
    <property type="entry name" value="Kinase-like_dom_sf"/>
</dbReference>
<comment type="caution">
    <text evidence="10">The sequence shown here is derived from an EMBL/GenBank/DDBJ whole genome shotgun (WGS) entry which is preliminary data.</text>
</comment>
<reference evidence="10" key="1">
    <citation type="journal article" date="2023" name="G3 (Bethesda)">
        <title>Whole genome assemblies of Zophobas morio and Tenebrio molitor.</title>
        <authorList>
            <person name="Kaur S."/>
            <person name="Stinson S.A."/>
            <person name="diCenzo G.C."/>
        </authorList>
    </citation>
    <scope>NUCLEOTIDE SEQUENCE</scope>
    <source>
        <strain evidence="10">QUZm001</strain>
    </source>
</reference>
<evidence type="ECO:0000256" key="1">
    <source>
        <dbReference type="ARBA" id="ARBA00012513"/>
    </source>
</evidence>
<evidence type="ECO:0000313" key="10">
    <source>
        <dbReference type="EMBL" id="KAJ3617237.1"/>
    </source>
</evidence>
<evidence type="ECO:0000256" key="2">
    <source>
        <dbReference type="ARBA" id="ARBA00022527"/>
    </source>
</evidence>
<comment type="catalytic activity">
    <reaction evidence="7">
        <text>L-threonyl-[protein] + ATP = O-phospho-L-threonyl-[protein] + ADP + H(+)</text>
        <dbReference type="Rhea" id="RHEA:46608"/>
        <dbReference type="Rhea" id="RHEA-COMP:11060"/>
        <dbReference type="Rhea" id="RHEA-COMP:11605"/>
        <dbReference type="ChEBI" id="CHEBI:15378"/>
        <dbReference type="ChEBI" id="CHEBI:30013"/>
        <dbReference type="ChEBI" id="CHEBI:30616"/>
        <dbReference type="ChEBI" id="CHEBI:61977"/>
        <dbReference type="ChEBI" id="CHEBI:456216"/>
        <dbReference type="EC" id="2.7.11.1"/>
    </reaction>
</comment>
<proteinExistence type="predicted"/>
<dbReference type="PROSITE" id="PS50011">
    <property type="entry name" value="PROTEIN_KINASE_DOM"/>
    <property type="match status" value="1"/>
</dbReference>
<dbReference type="EC" id="2.7.11.1" evidence="1"/>
<name>A0AA38HHC9_9CUCU</name>
<dbReference type="GO" id="GO:0005737">
    <property type="term" value="C:cytoplasm"/>
    <property type="evidence" value="ECO:0007669"/>
    <property type="project" value="TreeGrafter"/>
</dbReference>
<dbReference type="InterPro" id="IPR008271">
    <property type="entry name" value="Ser/Thr_kinase_AS"/>
</dbReference>
<evidence type="ECO:0000313" key="11">
    <source>
        <dbReference type="Proteomes" id="UP001168821"/>
    </source>
</evidence>
<keyword evidence="4" id="KW-0547">Nucleotide-binding</keyword>
<evidence type="ECO:0000256" key="7">
    <source>
        <dbReference type="ARBA" id="ARBA00047899"/>
    </source>
</evidence>
<dbReference type="SUPFAM" id="SSF56112">
    <property type="entry name" value="Protein kinase-like (PK-like)"/>
    <property type="match status" value="1"/>
</dbReference>
<evidence type="ECO:0000256" key="4">
    <source>
        <dbReference type="ARBA" id="ARBA00022741"/>
    </source>
</evidence>
<protein>
    <recommendedName>
        <fullName evidence="1">non-specific serine/threonine protein kinase</fullName>
        <ecNumber evidence="1">2.7.11.1</ecNumber>
    </recommendedName>
</protein>
<dbReference type="GO" id="GO:2000369">
    <property type="term" value="P:regulation of clathrin-dependent endocytosis"/>
    <property type="evidence" value="ECO:0007669"/>
    <property type="project" value="TreeGrafter"/>
</dbReference>
<dbReference type="SMART" id="SM00220">
    <property type="entry name" value="S_TKc"/>
    <property type="match status" value="1"/>
</dbReference>
<evidence type="ECO:0000256" key="8">
    <source>
        <dbReference type="ARBA" id="ARBA00048679"/>
    </source>
</evidence>
<evidence type="ECO:0000256" key="5">
    <source>
        <dbReference type="ARBA" id="ARBA00022777"/>
    </source>
</evidence>
<dbReference type="GO" id="GO:0004674">
    <property type="term" value="F:protein serine/threonine kinase activity"/>
    <property type="evidence" value="ECO:0007669"/>
    <property type="project" value="UniProtKB-KW"/>
</dbReference>
<dbReference type="GO" id="GO:0045747">
    <property type="term" value="P:positive regulation of Notch signaling pathway"/>
    <property type="evidence" value="ECO:0007669"/>
    <property type="project" value="TreeGrafter"/>
</dbReference>
<accession>A0AA38HHC9</accession>
<dbReference type="Proteomes" id="UP001168821">
    <property type="component" value="Unassembled WGS sequence"/>
</dbReference>